<keyword evidence="1" id="KW-0472">Membrane</keyword>
<feature type="transmembrane region" description="Helical" evidence="1">
    <location>
        <begin position="34"/>
        <end position="53"/>
    </location>
</feature>
<keyword evidence="1" id="KW-1133">Transmembrane helix</keyword>
<organism evidence="2 3">
    <name type="scientific">Streptomyces atrovirens</name>
    <dbReference type="NCBI Taxonomy" id="285556"/>
    <lineage>
        <taxon>Bacteria</taxon>
        <taxon>Bacillati</taxon>
        <taxon>Actinomycetota</taxon>
        <taxon>Actinomycetes</taxon>
        <taxon>Kitasatosporales</taxon>
        <taxon>Streptomycetaceae</taxon>
        <taxon>Streptomyces</taxon>
    </lineage>
</organism>
<dbReference type="EMBL" id="JBHSKN010000042">
    <property type="protein sequence ID" value="MFC5245716.1"/>
    <property type="molecule type" value="Genomic_DNA"/>
</dbReference>
<gene>
    <name evidence="2" type="ORF">ACFPWV_38405</name>
</gene>
<accession>A0ABW0E3S5</accession>
<evidence type="ECO:0000313" key="3">
    <source>
        <dbReference type="Proteomes" id="UP001596035"/>
    </source>
</evidence>
<sequence length="56" mass="6312">MANEDEIARAVAQGLHQYEYERREAARRRYLKQAWFGIGAGVIFLLAVLASFGKLG</sequence>
<dbReference type="RefSeq" id="WP_344569953.1">
    <property type="nucleotide sequence ID" value="NZ_BAAATG010000070.1"/>
</dbReference>
<dbReference type="Proteomes" id="UP001596035">
    <property type="component" value="Unassembled WGS sequence"/>
</dbReference>
<keyword evidence="3" id="KW-1185">Reference proteome</keyword>
<evidence type="ECO:0000313" key="2">
    <source>
        <dbReference type="EMBL" id="MFC5245716.1"/>
    </source>
</evidence>
<evidence type="ECO:0000256" key="1">
    <source>
        <dbReference type="SAM" id="Phobius"/>
    </source>
</evidence>
<name>A0ABW0E3S5_9ACTN</name>
<reference evidence="3" key="1">
    <citation type="journal article" date="2019" name="Int. J. Syst. Evol. Microbiol.">
        <title>The Global Catalogue of Microorganisms (GCM) 10K type strain sequencing project: providing services to taxonomists for standard genome sequencing and annotation.</title>
        <authorList>
            <consortium name="The Broad Institute Genomics Platform"/>
            <consortium name="The Broad Institute Genome Sequencing Center for Infectious Disease"/>
            <person name="Wu L."/>
            <person name="Ma J."/>
        </authorList>
    </citation>
    <scope>NUCLEOTIDE SEQUENCE [LARGE SCALE GENOMIC DNA]</scope>
    <source>
        <strain evidence="3">CGMCC 4.7131</strain>
    </source>
</reference>
<keyword evidence="1" id="KW-0812">Transmembrane</keyword>
<protein>
    <submittedName>
        <fullName evidence="2">Uncharacterized protein</fullName>
    </submittedName>
</protein>
<comment type="caution">
    <text evidence="2">The sequence shown here is derived from an EMBL/GenBank/DDBJ whole genome shotgun (WGS) entry which is preliminary data.</text>
</comment>
<proteinExistence type="predicted"/>